<accession>A0A7I8VKR3</accession>
<dbReference type="Pfam" id="PF01436">
    <property type="entry name" value="NHL"/>
    <property type="match status" value="1"/>
</dbReference>
<protein>
    <submittedName>
        <fullName evidence="7">DgyrCDS5722</fullName>
    </submittedName>
</protein>
<dbReference type="PANTHER" id="PTHR10680">
    <property type="entry name" value="PEPTIDYL-GLYCINE ALPHA-AMIDATING MONOOXYGENASE"/>
    <property type="match status" value="1"/>
</dbReference>
<evidence type="ECO:0000256" key="3">
    <source>
        <dbReference type="ARBA" id="ARBA00023180"/>
    </source>
</evidence>
<evidence type="ECO:0000256" key="5">
    <source>
        <dbReference type="SAM" id="MobiDB-lite"/>
    </source>
</evidence>
<dbReference type="EMBL" id="CAJFCJ010000007">
    <property type="protein sequence ID" value="CAD5116879.1"/>
    <property type="molecule type" value="Genomic_DNA"/>
</dbReference>
<evidence type="ECO:0000256" key="4">
    <source>
        <dbReference type="PROSITE-ProRule" id="PRU00504"/>
    </source>
</evidence>
<dbReference type="PROSITE" id="PS51125">
    <property type="entry name" value="NHL"/>
    <property type="match status" value="1"/>
</dbReference>
<evidence type="ECO:0000256" key="2">
    <source>
        <dbReference type="ARBA" id="ARBA00022737"/>
    </source>
</evidence>
<keyword evidence="6" id="KW-1133">Transmembrane helix</keyword>
<gene>
    <name evidence="7" type="ORF">DGYR_LOCUS5464</name>
</gene>
<comment type="caution">
    <text evidence="7">The sequence shown here is derived from an EMBL/GenBank/DDBJ whole genome shotgun (WGS) entry which is preliminary data.</text>
</comment>
<organism evidence="7 8">
    <name type="scientific">Dimorphilus gyrociliatus</name>
    <dbReference type="NCBI Taxonomy" id="2664684"/>
    <lineage>
        <taxon>Eukaryota</taxon>
        <taxon>Metazoa</taxon>
        <taxon>Spiralia</taxon>
        <taxon>Lophotrochozoa</taxon>
        <taxon>Annelida</taxon>
        <taxon>Polychaeta</taxon>
        <taxon>Polychaeta incertae sedis</taxon>
        <taxon>Dinophilidae</taxon>
        <taxon>Dimorphilus</taxon>
    </lineage>
</organism>
<feature type="compositionally biased region" description="Basic and acidic residues" evidence="5">
    <location>
        <begin position="242"/>
        <end position="253"/>
    </location>
</feature>
<feature type="repeat" description="NHL" evidence="4">
    <location>
        <begin position="19"/>
        <end position="63"/>
    </location>
</feature>
<keyword evidence="8" id="KW-1185">Reference proteome</keyword>
<dbReference type="Proteomes" id="UP000549394">
    <property type="component" value="Unassembled WGS sequence"/>
</dbReference>
<evidence type="ECO:0000256" key="1">
    <source>
        <dbReference type="ARBA" id="ARBA00022729"/>
    </source>
</evidence>
<dbReference type="PANTHER" id="PTHR10680:SF14">
    <property type="entry name" value="PEPTIDYL-GLYCINE ALPHA-AMIDATING MONOOXYGENASE"/>
    <property type="match status" value="1"/>
</dbReference>
<keyword evidence="2" id="KW-0677">Repeat</keyword>
<dbReference type="AlphaFoldDB" id="A0A7I8VKR3"/>
<feature type="transmembrane region" description="Helical" evidence="6">
    <location>
        <begin position="421"/>
        <end position="443"/>
    </location>
</feature>
<dbReference type="InterPro" id="IPR001258">
    <property type="entry name" value="NHL_repeat"/>
</dbReference>
<reference evidence="7 8" key="1">
    <citation type="submission" date="2020-08" db="EMBL/GenBank/DDBJ databases">
        <authorList>
            <person name="Hejnol A."/>
        </authorList>
    </citation>
    <scope>NUCLEOTIDE SEQUENCE [LARGE SCALE GENOMIC DNA]</scope>
</reference>
<keyword evidence="6" id="KW-0812">Transmembrane</keyword>
<dbReference type="GO" id="GO:0005576">
    <property type="term" value="C:extracellular region"/>
    <property type="evidence" value="ECO:0007669"/>
    <property type="project" value="TreeGrafter"/>
</dbReference>
<keyword evidence="3" id="KW-0325">Glycoprotein</keyword>
<feature type="compositionally biased region" description="Polar residues" evidence="5">
    <location>
        <begin position="228"/>
        <end position="238"/>
    </location>
</feature>
<evidence type="ECO:0000313" key="7">
    <source>
        <dbReference type="EMBL" id="CAD5116879.1"/>
    </source>
</evidence>
<name>A0A7I8VKR3_9ANNE</name>
<feature type="region of interest" description="Disordered" evidence="5">
    <location>
        <begin position="228"/>
        <end position="274"/>
    </location>
</feature>
<feature type="region of interest" description="Disordered" evidence="5">
    <location>
        <begin position="492"/>
        <end position="511"/>
    </location>
</feature>
<proteinExistence type="predicted"/>
<evidence type="ECO:0000313" key="8">
    <source>
        <dbReference type="Proteomes" id="UP000549394"/>
    </source>
</evidence>
<sequence length="511" mass="56870">MECYVFKFPPNSATPSLILGTKLTPGGDVKHFCKPSDVVTLSTGEFFIADGYCNSRIIKYSADGKVITQWGETPEPGEQLDKDGFPAPNKLLVPHSLAVNEDKKYLYIADREHGRITTFDFEGNFIFQTHPKEFSGTLYSVSYDKSAELIYAINGPSIYKALTAGGFTLSSTTGELLATWSPPQGFNRPHDIAVSKDGTSLYISEIGPNVIHKFQLNNSGIALPSHANHVSQQHNHAQPSYDKAKSDLNSFRDHPKHQPTFGTYSKNRNGNRFSDKTIRRKGHKNDNIDLLELILSDRKGQYKNLLDILANSEEVETLKTTYEDIMKELLGELKSQTAVVPLSELKSIANARNNTSTQKKLKKLLTILNGTEEETITLVGSIIDVVTHPLDKRSSTKTTDFITSSKPSIMKSEIKDDDMKASIIIGSLLLVPVIVIVIVVVILRLKRSGKISYIDATASFGKLNKNRRNFNIGQIFNRHKGFDRLSQEDGELDHLNSDSEVEDYSTTEQKA</sequence>
<dbReference type="SUPFAM" id="SSF63829">
    <property type="entry name" value="Calcium-dependent phosphotriesterase"/>
    <property type="match status" value="1"/>
</dbReference>
<keyword evidence="1" id="KW-0732">Signal</keyword>
<keyword evidence="6" id="KW-0472">Membrane</keyword>
<evidence type="ECO:0000256" key="6">
    <source>
        <dbReference type="SAM" id="Phobius"/>
    </source>
</evidence>
<feature type="compositionally biased region" description="Polar residues" evidence="5">
    <location>
        <begin position="260"/>
        <end position="272"/>
    </location>
</feature>
<dbReference type="InterPro" id="IPR011042">
    <property type="entry name" value="6-blade_b-propeller_TolB-like"/>
</dbReference>
<dbReference type="OrthoDB" id="10018185at2759"/>
<dbReference type="Gene3D" id="2.120.10.30">
    <property type="entry name" value="TolB, C-terminal domain"/>
    <property type="match status" value="1"/>
</dbReference>